<protein>
    <recommendedName>
        <fullName evidence="1">UPF0335 protein TG4357_03715</fullName>
    </recommendedName>
</protein>
<dbReference type="InterPro" id="IPR046367">
    <property type="entry name" value="GapR-like_DNA-bd"/>
</dbReference>
<feature type="region of interest" description="Disordered" evidence="2">
    <location>
        <begin position="19"/>
        <end position="40"/>
    </location>
</feature>
<name>A0A0P1FKU8_THAGE</name>
<evidence type="ECO:0000256" key="1">
    <source>
        <dbReference type="HAMAP-Rule" id="MF_00797"/>
    </source>
</evidence>
<evidence type="ECO:0000259" key="3">
    <source>
        <dbReference type="Pfam" id="PF10073"/>
    </source>
</evidence>
<keyword evidence="5" id="KW-1185">Reference proteome</keyword>
<dbReference type="STRING" id="53501.SAMN04488043_106176"/>
<dbReference type="NCBIfam" id="NF010247">
    <property type="entry name" value="PRK13694.1"/>
    <property type="match status" value="1"/>
</dbReference>
<dbReference type="InterPro" id="IPR018753">
    <property type="entry name" value="GapR-like"/>
</dbReference>
<evidence type="ECO:0000313" key="4">
    <source>
        <dbReference type="EMBL" id="CUH68645.1"/>
    </source>
</evidence>
<comment type="similarity">
    <text evidence="1">Belongs to the UPF0335 family.</text>
</comment>
<accession>A0A0P1FKU8</accession>
<dbReference type="GO" id="GO:0003677">
    <property type="term" value="F:DNA binding"/>
    <property type="evidence" value="ECO:0007669"/>
    <property type="project" value="InterPro"/>
</dbReference>
<sequence>MAKPNPIDQGVEDIHAKMEAKARKGRPPMKDDDDFRKHNQTSYRVTADELRQFIERFERLDQEKKDIADQQKEVMAEAKGRGYDTKIMRKIIALRKRDKDDIAEEEAVLEMYKEALGMA</sequence>
<feature type="domain" description="GapR-like DNA-binding" evidence="3">
    <location>
        <begin position="46"/>
        <end position="117"/>
    </location>
</feature>
<evidence type="ECO:0000313" key="5">
    <source>
        <dbReference type="Proteomes" id="UP000051587"/>
    </source>
</evidence>
<reference evidence="4 5" key="1">
    <citation type="submission" date="2015-09" db="EMBL/GenBank/DDBJ databases">
        <authorList>
            <consortium name="Swine Surveillance"/>
        </authorList>
    </citation>
    <scope>NUCLEOTIDE SEQUENCE [LARGE SCALE GENOMIC DNA]</scope>
    <source>
        <strain evidence="4 5">CECT 4357</strain>
    </source>
</reference>
<feature type="compositionally biased region" description="Basic and acidic residues" evidence="2">
    <location>
        <begin position="19"/>
        <end position="37"/>
    </location>
</feature>
<dbReference type="EMBL" id="CYSA01000028">
    <property type="protein sequence ID" value="CUH68645.1"/>
    <property type="molecule type" value="Genomic_DNA"/>
</dbReference>
<evidence type="ECO:0000256" key="2">
    <source>
        <dbReference type="SAM" id="MobiDB-lite"/>
    </source>
</evidence>
<proteinExistence type="inferred from homology"/>
<dbReference type="Proteomes" id="UP000051587">
    <property type="component" value="Unassembled WGS sequence"/>
</dbReference>
<dbReference type="Pfam" id="PF10073">
    <property type="entry name" value="GapR_DNA-bd"/>
    <property type="match status" value="1"/>
</dbReference>
<organism evidence="4 5">
    <name type="scientific">Thalassovita gelatinovora</name>
    <name type="common">Thalassobius gelatinovorus</name>
    <dbReference type="NCBI Taxonomy" id="53501"/>
    <lineage>
        <taxon>Bacteria</taxon>
        <taxon>Pseudomonadati</taxon>
        <taxon>Pseudomonadota</taxon>
        <taxon>Alphaproteobacteria</taxon>
        <taxon>Rhodobacterales</taxon>
        <taxon>Roseobacteraceae</taxon>
        <taxon>Thalassovita</taxon>
    </lineage>
</organism>
<dbReference type="HAMAP" id="MF_00797">
    <property type="entry name" value="UPF0335"/>
    <property type="match status" value="1"/>
</dbReference>
<dbReference type="AlphaFoldDB" id="A0A0P1FKU8"/>
<gene>
    <name evidence="4" type="ORF">TG4357_03715</name>
</gene>